<dbReference type="PANTHER" id="PTHR43712:SF2">
    <property type="entry name" value="O-METHYLTRANSFERASE CICE"/>
    <property type="match status" value="1"/>
</dbReference>
<dbReference type="Proteomes" id="UP000559256">
    <property type="component" value="Unassembled WGS sequence"/>
</dbReference>
<name>A0A8H5FRV8_9AGAR</name>
<dbReference type="InterPro" id="IPR029063">
    <property type="entry name" value="SAM-dependent_MTases_sf"/>
</dbReference>
<dbReference type="EMBL" id="JAACJM010000102">
    <property type="protein sequence ID" value="KAF5346423.1"/>
    <property type="molecule type" value="Genomic_DNA"/>
</dbReference>
<dbReference type="InterPro" id="IPR036388">
    <property type="entry name" value="WH-like_DNA-bd_sf"/>
</dbReference>
<dbReference type="Pfam" id="PF00891">
    <property type="entry name" value="Methyltransf_2"/>
    <property type="match status" value="1"/>
</dbReference>
<protein>
    <recommendedName>
        <fullName evidence="8">S-adenosyl-L-methionine-dependent methyltransferase</fullName>
    </recommendedName>
</protein>
<comment type="caution">
    <text evidence="6">The sequence shown here is derived from an EMBL/GenBank/DDBJ whole genome shotgun (WGS) entry which is preliminary data.</text>
</comment>
<dbReference type="GO" id="GO:0046983">
    <property type="term" value="F:protein dimerization activity"/>
    <property type="evidence" value="ECO:0007669"/>
    <property type="project" value="InterPro"/>
</dbReference>
<gene>
    <name evidence="6" type="ORF">D9758_012775</name>
</gene>
<organism evidence="6 7">
    <name type="scientific">Tetrapyrgos nigripes</name>
    <dbReference type="NCBI Taxonomy" id="182062"/>
    <lineage>
        <taxon>Eukaryota</taxon>
        <taxon>Fungi</taxon>
        <taxon>Dikarya</taxon>
        <taxon>Basidiomycota</taxon>
        <taxon>Agaricomycotina</taxon>
        <taxon>Agaricomycetes</taxon>
        <taxon>Agaricomycetidae</taxon>
        <taxon>Agaricales</taxon>
        <taxon>Marasmiineae</taxon>
        <taxon>Marasmiaceae</taxon>
        <taxon>Tetrapyrgos</taxon>
    </lineage>
</organism>
<evidence type="ECO:0000259" key="5">
    <source>
        <dbReference type="Pfam" id="PF08100"/>
    </source>
</evidence>
<keyword evidence="3" id="KW-0949">S-adenosyl-L-methionine</keyword>
<evidence type="ECO:0000259" key="4">
    <source>
        <dbReference type="Pfam" id="PF00891"/>
    </source>
</evidence>
<keyword evidence="1" id="KW-0489">Methyltransferase</keyword>
<evidence type="ECO:0000256" key="1">
    <source>
        <dbReference type="ARBA" id="ARBA00022603"/>
    </source>
</evidence>
<evidence type="ECO:0000313" key="7">
    <source>
        <dbReference type="Proteomes" id="UP000559256"/>
    </source>
</evidence>
<keyword evidence="7" id="KW-1185">Reference proteome</keyword>
<keyword evidence="2" id="KW-0808">Transferase</keyword>
<dbReference type="AlphaFoldDB" id="A0A8H5FRV8"/>
<dbReference type="PANTHER" id="PTHR43712">
    <property type="entry name" value="PUTATIVE (AFU_ORTHOLOGUE AFUA_4G14580)-RELATED"/>
    <property type="match status" value="1"/>
</dbReference>
<reference evidence="6 7" key="1">
    <citation type="journal article" date="2020" name="ISME J.">
        <title>Uncovering the hidden diversity of litter-decomposition mechanisms in mushroom-forming fungi.</title>
        <authorList>
            <person name="Floudas D."/>
            <person name="Bentzer J."/>
            <person name="Ahren D."/>
            <person name="Johansson T."/>
            <person name="Persson P."/>
            <person name="Tunlid A."/>
        </authorList>
    </citation>
    <scope>NUCLEOTIDE SEQUENCE [LARGE SCALE GENOMIC DNA]</scope>
    <source>
        <strain evidence="6 7">CBS 291.85</strain>
    </source>
</reference>
<dbReference type="PROSITE" id="PS51683">
    <property type="entry name" value="SAM_OMT_II"/>
    <property type="match status" value="1"/>
</dbReference>
<dbReference type="Gene3D" id="3.40.50.150">
    <property type="entry name" value="Vaccinia Virus protein VP39"/>
    <property type="match status" value="1"/>
</dbReference>
<dbReference type="GO" id="GO:0032259">
    <property type="term" value="P:methylation"/>
    <property type="evidence" value="ECO:0007669"/>
    <property type="project" value="UniProtKB-KW"/>
</dbReference>
<feature type="domain" description="O-methyltransferase dimerisation" evidence="5">
    <location>
        <begin position="84"/>
        <end position="158"/>
    </location>
</feature>
<dbReference type="SUPFAM" id="SSF53335">
    <property type="entry name" value="S-adenosyl-L-methionine-dependent methyltransferases"/>
    <property type="match status" value="1"/>
</dbReference>
<feature type="domain" description="O-methyltransferase C-terminal" evidence="4">
    <location>
        <begin position="194"/>
        <end position="418"/>
    </location>
</feature>
<dbReference type="Gene3D" id="1.10.10.10">
    <property type="entry name" value="Winged helix-like DNA-binding domain superfamily/Winged helix DNA-binding domain"/>
    <property type="match status" value="1"/>
</dbReference>
<evidence type="ECO:0008006" key="8">
    <source>
        <dbReference type="Google" id="ProtNLM"/>
    </source>
</evidence>
<evidence type="ECO:0000256" key="2">
    <source>
        <dbReference type="ARBA" id="ARBA00022679"/>
    </source>
</evidence>
<dbReference type="GO" id="GO:0008171">
    <property type="term" value="F:O-methyltransferase activity"/>
    <property type="evidence" value="ECO:0007669"/>
    <property type="project" value="InterPro"/>
</dbReference>
<proteinExistence type="predicted"/>
<dbReference type="InterPro" id="IPR012967">
    <property type="entry name" value="COMT_dimerisation"/>
</dbReference>
<evidence type="ECO:0000256" key="3">
    <source>
        <dbReference type="ARBA" id="ARBA00022691"/>
    </source>
</evidence>
<dbReference type="Pfam" id="PF08100">
    <property type="entry name" value="Dimerisation"/>
    <property type="match status" value="1"/>
</dbReference>
<evidence type="ECO:0000313" key="6">
    <source>
        <dbReference type="EMBL" id="KAF5346423.1"/>
    </source>
</evidence>
<dbReference type="SUPFAM" id="SSF46785">
    <property type="entry name" value="Winged helix' DNA-binding domain"/>
    <property type="match status" value="1"/>
</dbReference>
<sequence>MALLHITRLSELISQSVSAVCNEYRTAGQDLPVLHSTNVGPFDAPEKTSETLQTAIKTIEAACAQLCATIANPGHVITNKVYNYFEPACLRVATEAKISDLLLDKPEGVHVGELGAKSNRDPDKLSRILRALATNHVYTEVSPNVFANNRLSMKLLSSDPVSGLVEHMSDEAMKSTAVLADQVADPKAGFSVQVEDTAFYKAHGMSVFEMYAKDKLRAERFNQAMVGWAQVTGRGMVPKIYPWADLPKGTTVVDVGGGNGHAVLDIIKAFPHLKVIVQDTPAVIADALKFWQKENPDAITKGQAILQPVNFLEEPPVSDGDIYYLRHVVHDWSFDMAINILSNVRRAMQPNDRLLIHEFVPQPIVDGGTAKAPEPLLPNYGAALKRLYFQDLNMMQFFYSKERTLDEFMNMGDTAGFEFVKLWDGGEAGIMEFIPK</sequence>
<dbReference type="InterPro" id="IPR036390">
    <property type="entry name" value="WH_DNA-bd_sf"/>
</dbReference>
<accession>A0A8H5FRV8</accession>
<dbReference type="InterPro" id="IPR001077">
    <property type="entry name" value="COMT_C"/>
</dbReference>
<dbReference type="OrthoDB" id="1606438at2759"/>
<dbReference type="InterPro" id="IPR016461">
    <property type="entry name" value="COMT-like"/>
</dbReference>